<evidence type="ECO:0000313" key="3">
    <source>
        <dbReference type="Proteomes" id="UP000316095"/>
    </source>
</evidence>
<dbReference type="AlphaFoldDB" id="A0A5C5XCB9"/>
<dbReference type="OrthoDB" id="9787061at2"/>
<dbReference type="GO" id="GO:0033819">
    <property type="term" value="F:lipoyl(octanoyl) transferase activity"/>
    <property type="evidence" value="ECO:0007669"/>
    <property type="project" value="UniProtKB-EC"/>
</dbReference>
<dbReference type="Proteomes" id="UP000316095">
    <property type="component" value="Unassembled WGS sequence"/>
</dbReference>
<keyword evidence="3" id="KW-1185">Reference proteome</keyword>
<dbReference type="RefSeq" id="WP_146502119.1">
    <property type="nucleotide sequence ID" value="NZ_SJPG01000001.1"/>
</dbReference>
<dbReference type="EC" id="2.3.1.181" evidence="2"/>
<keyword evidence="2" id="KW-0012">Acyltransferase</keyword>
<name>A0A5C5XCB9_9PLAN</name>
<organism evidence="2 3">
    <name type="scientific">Rubinisphaera italica</name>
    <dbReference type="NCBI Taxonomy" id="2527969"/>
    <lineage>
        <taxon>Bacteria</taxon>
        <taxon>Pseudomonadati</taxon>
        <taxon>Planctomycetota</taxon>
        <taxon>Planctomycetia</taxon>
        <taxon>Planctomycetales</taxon>
        <taxon>Planctomycetaceae</taxon>
        <taxon>Rubinisphaera</taxon>
    </lineage>
</organism>
<dbReference type="InterPro" id="IPR045864">
    <property type="entry name" value="aa-tRNA-synth_II/BPL/LPL"/>
</dbReference>
<dbReference type="SUPFAM" id="SSF55681">
    <property type="entry name" value="Class II aaRS and biotin synthetases"/>
    <property type="match status" value="1"/>
</dbReference>
<sequence length="239" mass="26586">MTTILRAPRTLDCFLLRYLDLSSLLLMQKHFALEVRQQVIHSGVAVLTEHSACRSAGNSAEEFRETSSVSSELLAARRQAIAVNRPGGLWEHGPGQLGVFVTFSLEKTELSPLSFCRAVEVLVKEACMQVGIRNLTLEPGFGIHGRSGVVARTAFTVRDSIVQSVIYLNVSHNYRISSRPQNSSLSAEIMQKISIQSLKTAIVDQFSQWLTDSKISIFTTHPLLKKYRLSDLPNLDELD</sequence>
<dbReference type="PROSITE" id="PS51733">
    <property type="entry name" value="BPL_LPL_CATALYTIC"/>
    <property type="match status" value="1"/>
</dbReference>
<evidence type="ECO:0000313" key="2">
    <source>
        <dbReference type="EMBL" id="TWT59943.1"/>
    </source>
</evidence>
<protein>
    <submittedName>
        <fullName evidence="2">Octanoyltransferase</fullName>
        <ecNumber evidence="2">2.3.1.181</ecNumber>
    </submittedName>
</protein>
<dbReference type="EMBL" id="SJPG01000001">
    <property type="protein sequence ID" value="TWT59943.1"/>
    <property type="molecule type" value="Genomic_DNA"/>
</dbReference>
<evidence type="ECO:0000259" key="1">
    <source>
        <dbReference type="PROSITE" id="PS51733"/>
    </source>
</evidence>
<proteinExistence type="predicted"/>
<dbReference type="InterPro" id="IPR004143">
    <property type="entry name" value="BPL_LPL_catalytic"/>
</dbReference>
<dbReference type="Gene3D" id="3.30.930.10">
    <property type="entry name" value="Bira Bifunctional Protein, Domain 2"/>
    <property type="match status" value="1"/>
</dbReference>
<gene>
    <name evidence="2" type="primary">lipB</name>
    <name evidence="2" type="ORF">Pan54_06540</name>
</gene>
<comment type="caution">
    <text evidence="2">The sequence shown here is derived from an EMBL/GenBank/DDBJ whole genome shotgun (WGS) entry which is preliminary data.</text>
</comment>
<reference evidence="2 3" key="1">
    <citation type="submission" date="2019-02" db="EMBL/GenBank/DDBJ databases">
        <title>Deep-cultivation of Planctomycetes and their phenomic and genomic characterization uncovers novel biology.</title>
        <authorList>
            <person name="Wiegand S."/>
            <person name="Jogler M."/>
            <person name="Boedeker C."/>
            <person name="Pinto D."/>
            <person name="Vollmers J."/>
            <person name="Rivas-Marin E."/>
            <person name="Kohn T."/>
            <person name="Peeters S.H."/>
            <person name="Heuer A."/>
            <person name="Rast P."/>
            <person name="Oberbeckmann S."/>
            <person name="Bunk B."/>
            <person name="Jeske O."/>
            <person name="Meyerdierks A."/>
            <person name="Storesund J.E."/>
            <person name="Kallscheuer N."/>
            <person name="Luecker S."/>
            <person name="Lage O.M."/>
            <person name="Pohl T."/>
            <person name="Merkel B.J."/>
            <person name="Hornburger P."/>
            <person name="Mueller R.-W."/>
            <person name="Bruemmer F."/>
            <person name="Labrenz M."/>
            <person name="Spormann A.M."/>
            <person name="Op Den Camp H."/>
            <person name="Overmann J."/>
            <person name="Amann R."/>
            <person name="Jetten M.S.M."/>
            <person name="Mascher T."/>
            <person name="Medema M.H."/>
            <person name="Devos D.P."/>
            <person name="Kaster A.-K."/>
            <person name="Ovreas L."/>
            <person name="Rohde M."/>
            <person name="Galperin M.Y."/>
            <person name="Jogler C."/>
        </authorList>
    </citation>
    <scope>NUCLEOTIDE SEQUENCE [LARGE SCALE GENOMIC DNA]</scope>
    <source>
        <strain evidence="2 3">Pan54</strain>
    </source>
</reference>
<feature type="domain" description="BPL/LPL catalytic" evidence="1">
    <location>
        <begin position="39"/>
        <end position="214"/>
    </location>
</feature>
<accession>A0A5C5XCB9</accession>
<keyword evidence="2" id="KW-0808">Transferase</keyword>